<keyword evidence="4 8" id="KW-1133">Transmembrane helix</keyword>
<evidence type="ECO:0000313" key="11">
    <source>
        <dbReference type="Proteomes" id="UP000027284"/>
    </source>
</evidence>
<comment type="caution">
    <text evidence="10">The sequence shown here is derived from an EMBL/GenBank/DDBJ whole genome shotgun (WGS) entry which is preliminary data.</text>
</comment>
<dbReference type="InterPro" id="IPR001750">
    <property type="entry name" value="ND/Mrp_TM"/>
</dbReference>
<dbReference type="GO" id="GO:0016491">
    <property type="term" value="F:oxidoreductase activity"/>
    <property type="evidence" value="ECO:0007669"/>
    <property type="project" value="UniProtKB-KW"/>
</dbReference>
<accession>A0A062XXA8</accession>
<evidence type="ECO:0000313" key="10">
    <source>
        <dbReference type="EMBL" id="KDA53140.1"/>
    </source>
</evidence>
<feature type="transmembrane region" description="Helical" evidence="8">
    <location>
        <begin position="208"/>
        <end position="227"/>
    </location>
</feature>
<feature type="transmembrane region" description="Helical" evidence="8">
    <location>
        <begin position="40"/>
        <end position="58"/>
    </location>
</feature>
<feature type="transmembrane region" description="Helical" evidence="8">
    <location>
        <begin position="79"/>
        <end position="104"/>
    </location>
</feature>
<evidence type="ECO:0000256" key="2">
    <source>
        <dbReference type="ARBA" id="ARBA00022475"/>
    </source>
</evidence>
<evidence type="ECO:0000256" key="6">
    <source>
        <dbReference type="ARBA" id="ARBA00023136"/>
    </source>
</evidence>
<evidence type="ECO:0000259" key="9">
    <source>
        <dbReference type="Pfam" id="PF00361"/>
    </source>
</evidence>
<evidence type="ECO:0000256" key="7">
    <source>
        <dbReference type="RuleBase" id="RU000320"/>
    </source>
</evidence>
<evidence type="ECO:0000256" key="5">
    <source>
        <dbReference type="ARBA" id="ARBA00023002"/>
    </source>
</evidence>
<keyword evidence="6 8" id="KW-0472">Membrane</keyword>
<feature type="transmembrane region" description="Helical" evidence="8">
    <location>
        <begin position="239"/>
        <end position="258"/>
    </location>
</feature>
<feature type="domain" description="NADH:quinone oxidoreductase/Mrp antiporter transmembrane" evidence="9">
    <location>
        <begin position="39"/>
        <end position="253"/>
    </location>
</feature>
<gene>
    <name evidence="10" type="ORF">EG19_07450</name>
</gene>
<dbReference type="RefSeq" id="WP_200867146.1">
    <property type="nucleotide sequence ID" value="NZ_JMFG01000029.1"/>
</dbReference>
<feature type="non-terminal residue" evidence="10">
    <location>
        <position position="1"/>
    </location>
</feature>
<keyword evidence="11" id="KW-1185">Reference proteome</keyword>
<sequence>GIALALVGTFFLGVAAGAGHRTSLLLGDLQAHAESLDGQWLKIAFIFLLVGYGTKLGLAPLHSWLPDAHAEAPSLVSALLSGALLNCAFVAVLRVHGLLAAAGLGSFSSFFLRLLGLVSLVVAVLSLFAQQDFKRLLAYSSVKNMGILALAASWGAPGVFASLLHALNHSLTKAALFLLSGNILAAYKTKDISQVRGLSRTLPVTGMLWAAGFFAIAGSPPFGLFLAELATVRAGLRMGDGLIVAAFVVLVVLGFVAMGRAMLGMASGDAPGVPERERWGAVVPSLILLFASLALGLVPPGFLVSVAETVAAGVTP</sequence>
<proteinExistence type="predicted"/>
<comment type="subcellular location">
    <subcellularLocation>
        <location evidence="1">Cell membrane</location>
        <topology evidence="1">Multi-pass membrane protein</topology>
    </subcellularLocation>
    <subcellularLocation>
        <location evidence="7">Membrane</location>
        <topology evidence="7">Multi-pass membrane protein</topology>
    </subcellularLocation>
</comment>
<keyword evidence="5" id="KW-0560">Oxidoreductase</keyword>
<evidence type="ECO:0000256" key="4">
    <source>
        <dbReference type="ARBA" id="ARBA00022989"/>
    </source>
</evidence>
<name>A0A062XXA8_9BACT</name>
<dbReference type="PANTHER" id="PTHR42682:SF5">
    <property type="entry name" value="HYDROGENASE-4 COMPONENT F"/>
    <property type="match status" value="1"/>
</dbReference>
<dbReference type="GO" id="GO:0005886">
    <property type="term" value="C:plasma membrane"/>
    <property type="evidence" value="ECO:0007669"/>
    <property type="project" value="UniProtKB-SubCell"/>
</dbReference>
<feature type="transmembrane region" description="Helical" evidence="8">
    <location>
        <begin position="279"/>
        <end position="298"/>
    </location>
</feature>
<organism evidence="10 11">
    <name type="scientific">Thermoanaerobaculum aquaticum</name>
    <dbReference type="NCBI Taxonomy" id="1312852"/>
    <lineage>
        <taxon>Bacteria</taxon>
        <taxon>Pseudomonadati</taxon>
        <taxon>Acidobacteriota</taxon>
        <taxon>Thermoanaerobaculia</taxon>
        <taxon>Thermoanaerobaculales</taxon>
        <taxon>Thermoanaerobaculaceae</taxon>
        <taxon>Thermoanaerobaculum</taxon>
    </lineage>
</organism>
<evidence type="ECO:0000256" key="3">
    <source>
        <dbReference type="ARBA" id="ARBA00022692"/>
    </source>
</evidence>
<dbReference type="Proteomes" id="UP000027284">
    <property type="component" value="Unassembled WGS sequence"/>
</dbReference>
<dbReference type="Pfam" id="PF00361">
    <property type="entry name" value="Proton_antipo_M"/>
    <property type="match status" value="1"/>
</dbReference>
<feature type="transmembrane region" description="Helical" evidence="8">
    <location>
        <begin position="110"/>
        <end position="129"/>
    </location>
</feature>
<dbReference type="InterPro" id="IPR052175">
    <property type="entry name" value="ComplexI-like_HydComp"/>
</dbReference>
<dbReference type="AlphaFoldDB" id="A0A062XXA8"/>
<feature type="transmembrane region" description="Helical" evidence="8">
    <location>
        <begin position="141"/>
        <end position="164"/>
    </location>
</feature>
<keyword evidence="3 7" id="KW-0812">Transmembrane</keyword>
<evidence type="ECO:0000256" key="8">
    <source>
        <dbReference type="SAM" id="Phobius"/>
    </source>
</evidence>
<protein>
    <recommendedName>
        <fullName evidence="9">NADH:quinone oxidoreductase/Mrp antiporter transmembrane domain-containing protein</fullName>
    </recommendedName>
</protein>
<keyword evidence="2" id="KW-1003">Cell membrane</keyword>
<dbReference type="STRING" id="1312852.EG19_07450"/>
<evidence type="ECO:0000256" key="1">
    <source>
        <dbReference type="ARBA" id="ARBA00004651"/>
    </source>
</evidence>
<dbReference type="EMBL" id="JMFG01000029">
    <property type="protein sequence ID" value="KDA53140.1"/>
    <property type="molecule type" value="Genomic_DNA"/>
</dbReference>
<dbReference type="PANTHER" id="PTHR42682">
    <property type="entry name" value="HYDROGENASE-4 COMPONENT F"/>
    <property type="match status" value="1"/>
</dbReference>
<reference evidence="10 11" key="1">
    <citation type="submission" date="2014-04" db="EMBL/GenBank/DDBJ databases">
        <title>The Genome Sequence of Thermoanaerobaculum aquaticum MP-01, The First Cultivated Group 23 Acidobacterium.</title>
        <authorList>
            <person name="Stamps B.W."/>
            <person name="Losey N.A."/>
            <person name="Lawson P.A."/>
            <person name="Stevenson B.S."/>
        </authorList>
    </citation>
    <scope>NUCLEOTIDE SEQUENCE [LARGE SCALE GENOMIC DNA]</scope>
    <source>
        <strain evidence="10 11">MP-01</strain>
    </source>
</reference>